<proteinExistence type="predicted"/>
<dbReference type="Proteomes" id="UP001317191">
    <property type="component" value="Unassembled WGS sequence"/>
</dbReference>
<organism evidence="1 2">
    <name type="scientific">Flavobacterium luminosum</name>
    <dbReference type="NCBI Taxonomy" id="2949086"/>
    <lineage>
        <taxon>Bacteria</taxon>
        <taxon>Pseudomonadati</taxon>
        <taxon>Bacteroidota</taxon>
        <taxon>Flavobacteriia</taxon>
        <taxon>Flavobacteriales</taxon>
        <taxon>Flavobacteriaceae</taxon>
        <taxon>Flavobacterium</taxon>
    </lineage>
</organism>
<name>A0ABT0TM75_9FLAO</name>
<sequence>MFKIVAKLNKIILPSFSKQQLDPAKAKKWQLAILAWRYYVTSRALSNK</sequence>
<dbReference type="RefSeq" id="WP_250591854.1">
    <property type="nucleotide sequence ID" value="NZ_JAMLJM010000002.1"/>
</dbReference>
<evidence type="ECO:0000313" key="1">
    <source>
        <dbReference type="EMBL" id="MCL9808596.1"/>
    </source>
</evidence>
<dbReference type="EMBL" id="JAMLJM010000002">
    <property type="protein sequence ID" value="MCL9808596.1"/>
    <property type="molecule type" value="Genomic_DNA"/>
</dbReference>
<evidence type="ECO:0000313" key="2">
    <source>
        <dbReference type="Proteomes" id="UP001317191"/>
    </source>
</evidence>
<comment type="caution">
    <text evidence="1">The sequence shown here is derived from an EMBL/GenBank/DDBJ whole genome shotgun (WGS) entry which is preliminary data.</text>
</comment>
<gene>
    <name evidence="1" type="ORF">NAT50_04415</name>
</gene>
<protein>
    <submittedName>
        <fullName evidence="1">SsrA-binding protein</fullName>
    </submittedName>
</protein>
<keyword evidence="2" id="KW-1185">Reference proteome</keyword>
<reference evidence="1 2" key="1">
    <citation type="submission" date="2022-05" db="EMBL/GenBank/DDBJ databases">
        <title>Flavobacterium sp., isolated from activated sludge.</title>
        <authorList>
            <person name="Ran Q."/>
        </authorList>
    </citation>
    <scope>NUCLEOTIDE SEQUENCE [LARGE SCALE GENOMIC DNA]</scope>
    <source>
        <strain evidence="1 2">HXWNR70</strain>
    </source>
</reference>
<accession>A0ABT0TM75</accession>